<name>A0A0B7BIC1_9EUPU</name>
<evidence type="ECO:0000313" key="1">
    <source>
        <dbReference type="EMBL" id="CEK91905.1"/>
    </source>
</evidence>
<dbReference type="PANTHER" id="PTHR16276:SF1">
    <property type="entry name" value="SMALL RIBOSOMAL SUBUNIT PROTEIN MS39"/>
    <property type="match status" value="1"/>
</dbReference>
<protein>
    <submittedName>
        <fullName evidence="1">Uncharacterized protein</fullName>
    </submittedName>
</protein>
<accession>A0A0B7BIC1</accession>
<dbReference type="InterPro" id="IPR037387">
    <property type="entry name" value="PTCD3"/>
</dbReference>
<dbReference type="AlphaFoldDB" id="A0A0B7BIC1"/>
<proteinExistence type="predicted"/>
<dbReference type="PANTHER" id="PTHR16276">
    <property type="entry name" value="PENTATRICOPEPTIDE REPEAT DOMAIN-CONTAINING PROTEIN 3"/>
    <property type="match status" value="1"/>
</dbReference>
<organism evidence="1">
    <name type="scientific">Arion vulgaris</name>
    <dbReference type="NCBI Taxonomy" id="1028688"/>
    <lineage>
        <taxon>Eukaryota</taxon>
        <taxon>Metazoa</taxon>
        <taxon>Spiralia</taxon>
        <taxon>Lophotrochozoa</taxon>
        <taxon>Mollusca</taxon>
        <taxon>Gastropoda</taxon>
        <taxon>Heterobranchia</taxon>
        <taxon>Euthyneura</taxon>
        <taxon>Panpulmonata</taxon>
        <taxon>Eupulmonata</taxon>
        <taxon>Stylommatophora</taxon>
        <taxon>Helicina</taxon>
        <taxon>Arionoidea</taxon>
        <taxon>Arionidae</taxon>
        <taxon>Arion</taxon>
    </lineage>
</organism>
<sequence>MDLLGHRQSEYAYYQDLFWVVTPLEDTDVVMELYSSVVPFIFFPPQEIYTLIIENIQMHDAYRYIPQLYADLQHSTIFRHQDFTELFVKQLSNRKFDPVLQGQMCDIATSMLTSWQESKHLLRDRQLYMDGSVLGHFMITFLNSDQPDKAWELFQLYQKDRSLQRLSDPSGESLSKMAEHLMTRKDYDSTKEVLDLMQNLNYAEVSPLVEKVLQTFELSDHERNYLKGLAVHLEPSSNTN</sequence>
<dbReference type="GO" id="GO:0032543">
    <property type="term" value="P:mitochondrial translation"/>
    <property type="evidence" value="ECO:0007669"/>
    <property type="project" value="InterPro"/>
</dbReference>
<dbReference type="GO" id="GO:0043024">
    <property type="term" value="F:ribosomal small subunit binding"/>
    <property type="evidence" value="ECO:0007669"/>
    <property type="project" value="InterPro"/>
</dbReference>
<dbReference type="GO" id="GO:0019843">
    <property type="term" value="F:rRNA binding"/>
    <property type="evidence" value="ECO:0007669"/>
    <property type="project" value="InterPro"/>
</dbReference>
<dbReference type="EMBL" id="HACG01045040">
    <property type="protein sequence ID" value="CEK91905.1"/>
    <property type="molecule type" value="Transcribed_RNA"/>
</dbReference>
<gene>
    <name evidence="1" type="primary">ORF185486</name>
</gene>
<reference evidence="1" key="1">
    <citation type="submission" date="2014-12" db="EMBL/GenBank/DDBJ databases">
        <title>Insight into the proteome of Arion vulgaris.</title>
        <authorList>
            <person name="Aradska J."/>
            <person name="Bulat T."/>
            <person name="Smidak R."/>
            <person name="Sarate P."/>
            <person name="Gangsoo J."/>
            <person name="Sialana F."/>
            <person name="Bilban M."/>
            <person name="Lubec G."/>
        </authorList>
    </citation>
    <scope>NUCLEOTIDE SEQUENCE</scope>
    <source>
        <tissue evidence="1">Skin</tissue>
    </source>
</reference>
<dbReference type="GO" id="GO:0005739">
    <property type="term" value="C:mitochondrion"/>
    <property type="evidence" value="ECO:0007669"/>
    <property type="project" value="InterPro"/>
</dbReference>